<dbReference type="AlphaFoldDB" id="A0A4C1YNV5"/>
<gene>
    <name evidence="2" type="ORF">EVAR_59276_1</name>
</gene>
<reference evidence="2 3" key="1">
    <citation type="journal article" date="2019" name="Commun. Biol.">
        <title>The bagworm genome reveals a unique fibroin gene that provides high tensile strength.</title>
        <authorList>
            <person name="Kono N."/>
            <person name="Nakamura H."/>
            <person name="Ohtoshi R."/>
            <person name="Tomita M."/>
            <person name="Numata K."/>
            <person name="Arakawa K."/>
        </authorList>
    </citation>
    <scope>NUCLEOTIDE SEQUENCE [LARGE SCALE GENOMIC DNA]</scope>
</reference>
<sequence length="82" mass="9329">MKEEYNRTIGLRPSPRPSMPFNLSILRGLQKKKNDERSQSDAQASINSDRLRRARRRGDVPMAVVGLGLYTADTPRREAPFS</sequence>
<evidence type="ECO:0000313" key="2">
    <source>
        <dbReference type="EMBL" id="GBP76329.1"/>
    </source>
</evidence>
<evidence type="ECO:0000313" key="3">
    <source>
        <dbReference type="Proteomes" id="UP000299102"/>
    </source>
</evidence>
<evidence type="ECO:0000256" key="1">
    <source>
        <dbReference type="SAM" id="MobiDB-lite"/>
    </source>
</evidence>
<comment type="caution">
    <text evidence="2">The sequence shown here is derived from an EMBL/GenBank/DDBJ whole genome shotgun (WGS) entry which is preliminary data.</text>
</comment>
<organism evidence="2 3">
    <name type="scientific">Eumeta variegata</name>
    <name type="common">Bagworm moth</name>
    <name type="synonym">Eumeta japonica</name>
    <dbReference type="NCBI Taxonomy" id="151549"/>
    <lineage>
        <taxon>Eukaryota</taxon>
        <taxon>Metazoa</taxon>
        <taxon>Ecdysozoa</taxon>
        <taxon>Arthropoda</taxon>
        <taxon>Hexapoda</taxon>
        <taxon>Insecta</taxon>
        <taxon>Pterygota</taxon>
        <taxon>Neoptera</taxon>
        <taxon>Endopterygota</taxon>
        <taxon>Lepidoptera</taxon>
        <taxon>Glossata</taxon>
        <taxon>Ditrysia</taxon>
        <taxon>Tineoidea</taxon>
        <taxon>Psychidae</taxon>
        <taxon>Oiketicinae</taxon>
        <taxon>Eumeta</taxon>
    </lineage>
</organism>
<protein>
    <submittedName>
        <fullName evidence="2">Uncharacterized protein</fullName>
    </submittedName>
</protein>
<dbReference type="Proteomes" id="UP000299102">
    <property type="component" value="Unassembled WGS sequence"/>
</dbReference>
<accession>A0A4C1YNV5</accession>
<feature type="region of interest" description="Disordered" evidence="1">
    <location>
        <begin position="1"/>
        <end position="58"/>
    </location>
</feature>
<proteinExistence type="predicted"/>
<name>A0A4C1YNV5_EUMVA</name>
<dbReference type="EMBL" id="BGZK01001286">
    <property type="protein sequence ID" value="GBP76329.1"/>
    <property type="molecule type" value="Genomic_DNA"/>
</dbReference>
<keyword evidence="3" id="KW-1185">Reference proteome</keyword>